<gene>
    <name evidence="1" type="ORF">EJB05_35984</name>
</gene>
<name>A0A5J9U7Y5_9POAL</name>
<comment type="caution">
    <text evidence="1">The sequence shown here is derived from an EMBL/GenBank/DDBJ whole genome shotgun (WGS) entry which is preliminary data.</text>
</comment>
<dbReference type="EMBL" id="RWGY01000029">
    <property type="protein sequence ID" value="TVU19812.1"/>
    <property type="molecule type" value="Genomic_DNA"/>
</dbReference>
<feature type="non-terminal residue" evidence="1">
    <location>
        <position position="1"/>
    </location>
</feature>
<reference evidence="1 2" key="1">
    <citation type="journal article" date="2019" name="Sci. Rep.">
        <title>A high-quality genome of Eragrostis curvula grass provides insights into Poaceae evolution and supports new strategies to enhance forage quality.</title>
        <authorList>
            <person name="Carballo J."/>
            <person name="Santos B.A.C.M."/>
            <person name="Zappacosta D."/>
            <person name="Garbus I."/>
            <person name="Selva J.P."/>
            <person name="Gallo C.A."/>
            <person name="Diaz A."/>
            <person name="Albertini E."/>
            <person name="Caccamo M."/>
            <person name="Echenique V."/>
        </authorList>
    </citation>
    <scope>NUCLEOTIDE SEQUENCE [LARGE SCALE GENOMIC DNA]</scope>
    <source>
        <strain evidence="2">cv. Victoria</strain>
        <tissue evidence="1">Leaf</tissue>
    </source>
</reference>
<proteinExistence type="predicted"/>
<dbReference type="Gramene" id="TVU19812">
    <property type="protein sequence ID" value="TVU19812"/>
    <property type="gene ID" value="EJB05_35984"/>
</dbReference>
<accession>A0A5J9U7Y5</accession>
<dbReference type="AlphaFoldDB" id="A0A5J9U7Y5"/>
<dbReference type="Proteomes" id="UP000324897">
    <property type="component" value="Chromosome 7"/>
</dbReference>
<evidence type="ECO:0000313" key="2">
    <source>
        <dbReference type="Proteomes" id="UP000324897"/>
    </source>
</evidence>
<evidence type="ECO:0000313" key="1">
    <source>
        <dbReference type="EMBL" id="TVU19812.1"/>
    </source>
</evidence>
<sequence length="217" mass="25102">MAELEMTREERKAKKQADEMAVLDRMQEIAIADGWDTGSIEYMALPIMWNDVGARKFWSSSEWEKMRHQTVAVLNSLVPRTPELKDKLQFSCHLTRLSDMVTVGLPEFRRRRSYKDGRVSKLNVALLRKRLRSIHERNQSDYPMLQAEAAASNQGNHVVQASNPDRNCSKEASNLLDSMHCLKKNLKPSKVAIWTRCDYESMDCNDQRLKAVEPKNY</sequence>
<keyword evidence="2" id="KW-1185">Reference proteome</keyword>
<organism evidence="1 2">
    <name type="scientific">Eragrostis curvula</name>
    <name type="common">weeping love grass</name>
    <dbReference type="NCBI Taxonomy" id="38414"/>
    <lineage>
        <taxon>Eukaryota</taxon>
        <taxon>Viridiplantae</taxon>
        <taxon>Streptophyta</taxon>
        <taxon>Embryophyta</taxon>
        <taxon>Tracheophyta</taxon>
        <taxon>Spermatophyta</taxon>
        <taxon>Magnoliopsida</taxon>
        <taxon>Liliopsida</taxon>
        <taxon>Poales</taxon>
        <taxon>Poaceae</taxon>
        <taxon>PACMAD clade</taxon>
        <taxon>Chloridoideae</taxon>
        <taxon>Eragrostideae</taxon>
        <taxon>Eragrostidinae</taxon>
        <taxon>Eragrostis</taxon>
    </lineage>
</organism>
<protein>
    <submittedName>
        <fullName evidence="1">Uncharacterized protein</fullName>
    </submittedName>
</protein>